<evidence type="ECO:0000256" key="1">
    <source>
        <dbReference type="ARBA" id="ARBA00006962"/>
    </source>
</evidence>
<proteinExistence type="inferred from homology"/>
<dbReference type="PANTHER" id="PTHR48050:SF13">
    <property type="entry name" value="STEROL 3-BETA-GLUCOSYLTRANSFERASE UGT80A2"/>
    <property type="match status" value="1"/>
</dbReference>
<reference evidence="7" key="1">
    <citation type="journal article" date="2014" name="Int. J. Syst. Evol. Microbiol.">
        <title>Complete genome sequence of Corynebacterium casei LMG S-19264T (=DSM 44701T), isolated from a smear-ripened cheese.</title>
        <authorList>
            <consortium name="US DOE Joint Genome Institute (JGI-PGF)"/>
            <person name="Walter F."/>
            <person name="Albersmeier A."/>
            <person name="Kalinowski J."/>
            <person name="Ruckert C."/>
        </authorList>
    </citation>
    <scope>NUCLEOTIDE SEQUENCE</scope>
    <source>
        <strain evidence="7">JCM 4784</strain>
    </source>
</reference>
<dbReference type="Gene3D" id="3.40.50.2000">
    <property type="entry name" value="Glycogen Phosphorylase B"/>
    <property type="match status" value="2"/>
</dbReference>
<dbReference type="InterPro" id="IPR010610">
    <property type="entry name" value="EryCIII-like_C"/>
</dbReference>
<gene>
    <name evidence="7" type="ORF">GCM10018785_44030</name>
</gene>
<dbReference type="CDD" id="cd03784">
    <property type="entry name" value="GT1_Gtf-like"/>
    <property type="match status" value="1"/>
</dbReference>
<keyword evidence="3 7" id="KW-0808">Transferase</keyword>
<evidence type="ECO:0000259" key="5">
    <source>
        <dbReference type="Pfam" id="PF06722"/>
    </source>
</evidence>
<dbReference type="PANTHER" id="PTHR48050">
    <property type="entry name" value="STEROL 3-BETA-GLUCOSYLTRANSFERASE"/>
    <property type="match status" value="1"/>
</dbReference>
<sequence>MRVLVMTSPVPTHLTPMVPLAWALRAAGHEVLALCQPDVAATARGAGLNVTVVGGVYDDIGRRRRAAGAGAAEQRHRPRDESGKRPEPSADEGAPPWAMFAARWRERMDHVLAPALAAARGWRPDLILADPLEFAAPLVAGELGVPFVHHRWGVDAHGDERWSRAREVLAPLTGAGMPDPALILDPCPPGLQSPELSPGAGIRFVPYNGGGSRPSPRGCSEGAVCVSFGTRALALGGAELLRRTLRALSGPGAPGPVVVAAPAGTREGVGGAGDGVVFLEDVPLTLFLERCVLVVHHGGAGTALTSTAFGLPQLVLPQAPYLVEHGERLAATGAGALLREDEQGEHRIRAAATALLSGPGPARAARGLASAAAAQPAPSAWVAPLERLAAR</sequence>
<dbReference type="SUPFAM" id="SSF53756">
    <property type="entry name" value="UDP-Glycosyltransferase/glycogen phosphorylase"/>
    <property type="match status" value="1"/>
</dbReference>
<dbReference type="EMBL" id="BNBT01000071">
    <property type="protein sequence ID" value="GHE70857.1"/>
    <property type="molecule type" value="Genomic_DNA"/>
</dbReference>
<feature type="region of interest" description="Disordered" evidence="4">
    <location>
        <begin position="65"/>
        <end position="96"/>
    </location>
</feature>
<evidence type="ECO:0000259" key="6">
    <source>
        <dbReference type="Pfam" id="PF21036"/>
    </source>
</evidence>
<feature type="domain" description="Erythromycin biosynthesis protein CIII-like C-terminal" evidence="5">
    <location>
        <begin position="257"/>
        <end position="386"/>
    </location>
</feature>
<dbReference type="Pfam" id="PF06722">
    <property type="entry name" value="EryCIII-like_C"/>
    <property type="match status" value="1"/>
</dbReference>
<accession>A0A918ZVM0</accession>
<evidence type="ECO:0000256" key="4">
    <source>
        <dbReference type="SAM" id="MobiDB-lite"/>
    </source>
</evidence>
<dbReference type="AlphaFoldDB" id="A0A918ZVM0"/>
<evidence type="ECO:0000256" key="3">
    <source>
        <dbReference type="ARBA" id="ARBA00022679"/>
    </source>
</evidence>
<dbReference type="InterPro" id="IPR002213">
    <property type="entry name" value="UDP_glucos_trans"/>
</dbReference>
<name>A0A918ZVM0_9ACTN</name>
<organism evidence="7 8">
    <name type="scientific">Streptomyces longispororuber</name>
    <dbReference type="NCBI Taxonomy" id="68230"/>
    <lineage>
        <taxon>Bacteria</taxon>
        <taxon>Bacillati</taxon>
        <taxon>Actinomycetota</taxon>
        <taxon>Actinomycetes</taxon>
        <taxon>Kitasatosporales</taxon>
        <taxon>Streptomycetaceae</taxon>
        <taxon>Streptomyces</taxon>
    </lineage>
</organism>
<reference evidence="7" key="2">
    <citation type="submission" date="2020-09" db="EMBL/GenBank/DDBJ databases">
        <authorList>
            <person name="Sun Q."/>
            <person name="Ohkuma M."/>
        </authorList>
    </citation>
    <scope>NUCLEOTIDE SEQUENCE</scope>
    <source>
        <strain evidence="7">JCM 4784</strain>
    </source>
</reference>
<dbReference type="GO" id="GO:0016758">
    <property type="term" value="F:hexosyltransferase activity"/>
    <property type="evidence" value="ECO:0007669"/>
    <property type="project" value="UniProtKB-ARBA"/>
</dbReference>
<comment type="similarity">
    <text evidence="1">Belongs to the glycosyltransferase 28 family.</text>
</comment>
<feature type="domain" description="Erythromycin biosynthesis protein CIII-like N-terminal" evidence="6">
    <location>
        <begin position="22"/>
        <end position="214"/>
    </location>
</feature>
<dbReference type="GO" id="GO:0008194">
    <property type="term" value="F:UDP-glycosyltransferase activity"/>
    <property type="evidence" value="ECO:0007669"/>
    <property type="project" value="InterPro"/>
</dbReference>
<evidence type="ECO:0000313" key="8">
    <source>
        <dbReference type="Proteomes" id="UP000608024"/>
    </source>
</evidence>
<dbReference type="Proteomes" id="UP000608024">
    <property type="component" value="Unassembled WGS sequence"/>
</dbReference>
<comment type="caution">
    <text evidence="7">The sequence shown here is derived from an EMBL/GenBank/DDBJ whole genome shotgun (WGS) entry which is preliminary data.</text>
</comment>
<feature type="compositionally biased region" description="Basic and acidic residues" evidence="4">
    <location>
        <begin position="73"/>
        <end position="88"/>
    </location>
</feature>
<protein>
    <submittedName>
        <fullName evidence="7">Glycosyl transferase</fullName>
    </submittedName>
</protein>
<dbReference type="GO" id="GO:0017000">
    <property type="term" value="P:antibiotic biosynthetic process"/>
    <property type="evidence" value="ECO:0007669"/>
    <property type="project" value="UniProtKB-ARBA"/>
</dbReference>
<dbReference type="RefSeq" id="WP_190137744.1">
    <property type="nucleotide sequence ID" value="NZ_BNBT01000071.1"/>
</dbReference>
<dbReference type="Pfam" id="PF21036">
    <property type="entry name" value="EryCIII-like_N"/>
    <property type="match status" value="1"/>
</dbReference>
<evidence type="ECO:0000256" key="2">
    <source>
        <dbReference type="ARBA" id="ARBA00022676"/>
    </source>
</evidence>
<keyword evidence="2" id="KW-0328">Glycosyltransferase</keyword>
<dbReference type="InterPro" id="IPR048284">
    <property type="entry name" value="EryCIII-like_N"/>
</dbReference>
<dbReference type="InterPro" id="IPR050426">
    <property type="entry name" value="Glycosyltransferase_28"/>
</dbReference>
<keyword evidence="8" id="KW-1185">Reference proteome</keyword>
<feature type="region of interest" description="Disordered" evidence="4">
    <location>
        <begin position="358"/>
        <end position="377"/>
    </location>
</feature>
<evidence type="ECO:0000313" key="7">
    <source>
        <dbReference type="EMBL" id="GHE70857.1"/>
    </source>
</evidence>